<evidence type="ECO:0000313" key="34">
    <source>
        <dbReference type="Proteomes" id="UP000295707"/>
    </source>
</evidence>
<dbReference type="EMBL" id="SMFX01000001">
    <property type="protein sequence ID" value="TCK17019.1"/>
    <property type="molecule type" value="Genomic_DNA"/>
</dbReference>
<feature type="compositionally biased region" description="Low complexity" evidence="28">
    <location>
        <begin position="861"/>
        <end position="870"/>
    </location>
</feature>
<evidence type="ECO:0000256" key="11">
    <source>
        <dbReference type="ARBA" id="ARBA00022670"/>
    </source>
</evidence>
<feature type="region of interest" description="Disordered" evidence="28">
    <location>
        <begin position="848"/>
        <end position="870"/>
    </location>
</feature>
<keyword evidence="22" id="KW-0511">Multifunctional enzyme</keyword>
<keyword evidence="34" id="KW-1185">Reference proteome</keyword>
<keyword evidence="11" id="KW-0645">Protease</keyword>
<dbReference type="InterPro" id="IPR050396">
    <property type="entry name" value="Glycosyltr_51/Transpeptidase"/>
</dbReference>
<comment type="catalytic activity">
    <reaction evidence="26">
        <text>[GlcNAc-(1-&gt;4)-Mur2Ac(oyl-L-Ala-gamma-D-Glu-L-Lys-D-Ala-D-Ala)](n)-di-trans,octa-cis-undecaprenyl diphosphate + beta-D-GlcNAc-(1-&gt;4)-Mur2Ac(oyl-L-Ala-gamma-D-Glu-L-Lys-D-Ala-D-Ala)-di-trans,octa-cis-undecaprenyl diphosphate = [GlcNAc-(1-&gt;4)-Mur2Ac(oyl-L-Ala-gamma-D-Glu-L-Lys-D-Ala-D-Ala)](n+1)-di-trans,octa-cis-undecaprenyl diphosphate + di-trans,octa-cis-undecaprenyl diphosphate + H(+)</text>
        <dbReference type="Rhea" id="RHEA:23708"/>
        <dbReference type="Rhea" id="RHEA-COMP:9602"/>
        <dbReference type="Rhea" id="RHEA-COMP:9603"/>
        <dbReference type="ChEBI" id="CHEBI:15378"/>
        <dbReference type="ChEBI" id="CHEBI:58405"/>
        <dbReference type="ChEBI" id="CHEBI:60033"/>
        <dbReference type="ChEBI" id="CHEBI:78435"/>
        <dbReference type="EC" id="2.4.99.28"/>
    </reaction>
</comment>
<feature type="transmembrane region" description="Helical" evidence="29">
    <location>
        <begin position="43"/>
        <end position="69"/>
    </location>
</feature>
<dbReference type="FunFam" id="1.10.3810.10:FF:000003">
    <property type="entry name" value="Penicillin-binding protein 1a"/>
    <property type="match status" value="1"/>
</dbReference>
<dbReference type="GO" id="GO:0005886">
    <property type="term" value="C:plasma membrane"/>
    <property type="evidence" value="ECO:0007669"/>
    <property type="project" value="UniProtKB-SubCell"/>
</dbReference>
<keyword evidence="17" id="KW-0735">Signal-anchor</keyword>
<evidence type="ECO:0000256" key="15">
    <source>
        <dbReference type="ARBA" id="ARBA00022801"/>
    </source>
</evidence>
<dbReference type="SUPFAM" id="SSF56601">
    <property type="entry name" value="beta-lactamase/transpeptidase-like"/>
    <property type="match status" value="1"/>
</dbReference>
<evidence type="ECO:0000256" key="25">
    <source>
        <dbReference type="ARBA" id="ARBA00044770"/>
    </source>
</evidence>
<comment type="pathway">
    <text evidence="27">Glycan biosynthesis.</text>
</comment>
<name>A0A4R1HCS0_9GAMM</name>
<evidence type="ECO:0000256" key="19">
    <source>
        <dbReference type="ARBA" id="ARBA00022989"/>
    </source>
</evidence>
<keyword evidence="8" id="KW-1003">Cell membrane</keyword>
<dbReference type="InterPro" id="IPR012338">
    <property type="entry name" value="Beta-lactam/transpept-like"/>
</dbReference>
<dbReference type="UniPathway" id="UPA00219"/>
<evidence type="ECO:0000259" key="32">
    <source>
        <dbReference type="Pfam" id="PF17092"/>
    </source>
</evidence>
<dbReference type="GO" id="GO:0046677">
    <property type="term" value="P:response to antibiotic"/>
    <property type="evidence" value="ECO:0007669"/>
    <property type="project" value="UniProtKB-KW"/>
</dbReference>
<dbReference type="GO" id="GO:0008360">
    <property type="term" value="P:regulation of cell shape"/>
    <property type="evidence" value="ECO:0007669"/>
    <property type="project" value="UniProtKB-KW"/>
</dbReference>
<evidence type="ECO:0000256" key="12">
    <source>
        <dbReference type="ARBA" id="ARBA00022676"/>
    </source>
</evidence>
<keyword evidence="12" id="KW-0328">Glycosyltransferase</keyword>
<keyword evidence="21" id="KW-0046">Antibiotic resistance</keyword>
<dbReference type="InterPro" id="IPR001460">
    <property type="entry name" value="PCN-bd_Tpept"/>
</dbReference>
<dbReference type="EC" id="3.4.16.4" evidence="6"/>
<evidence type="ECO:0000256" key="10">
    <source>
        <dbReference type="ARBA" id="ARBA00022645"/>
    </source>
</evidence>
<dbReference type="Gene3D" id="3.40.710.10">
    <property type="entry name" value="DD-peptidase/beta-lactamase superfamily"/>
    <property type="match status" value="2"/>
</dbReference>
<sequence length="870" mass="96918">MLFILLGSIQSIGRFILKFRNPFDFNFEPHHISAKYMTLHTRFLRFLLASVFALSTAVLIVIVAAFFYISPQLPPIERLKDVQLQVPLRVYAHTGELVAEFGEQHREPVRYEQLPQAVIDAILATEDDRFFQHPGVDYQGLVRAVVKLISTGEKRQGGSTITMQVARNFFLSSEKTYLRKLTEIFLALKIERYLSKQEILELYLNKIYFGHRAYGIGAAAHVYYGVDIDQLTIPQIAMIAGLPKAPSANNPISNPKRALERRNYVLGRMYSLGFLDTNTYRDALDALDNASLHKAAVELEAPWVAEMVRSYMLERYGDEAYSAGYNVHTTLDAGRQRAANASVRKALLDYDQRHGYRGIVRHIELPDDFDDKQLAVELKDIRPYGPLKPALVLKVEGMSAQLVLRDGSPIEIGEEGLVWARRYITVNQRGPKLEKASEVLGRGDIVYVQPLEEGRWRLAQLPNVSGALVSVRPGDGALQAMVGGFDFYLSKFNRAVQAQRQPGSSFKPFIYSAALNKGYTVASLFNDAPVVFDDSSLETTWRPENYSGKFYGPTRMREALTRSRNLVSIRLLRAIGPRYAARYVQRFGFRPDQIPRDLSLALGSGNATPMEMARAYSVWANGGFYVEPFFIEEVRDVNNETLFRARPVLTCDDCKPDEDDGEADTLAQDAAEETPNDNPAVEDTGTAAEVAEDGLSQAVEEPEPVYAERVVDAANVYLMSSMMQDVVRRGTGRRAMALGRNDLAGKTGTTNDQRDAWFCGFNTQLVTTVWVGYDRVQQLGNGETGSRAALPMWMSYMGEALKGVPESVLQPPPGLITVRIDPKTGLRMPPGQSGGIFEIFRPEYAPRQYSQPAGAGGSGESSGTSAEPLF</sequence>
<dbReference type="GO" id="GO:0008955">
    <property type="term" value="F:peptidoglycan glycosyltransferase activity"/>
    <property type="evidence" value="ECO:0007669"/>
    <property type="project" value="UniProtKB-EC"/>
</dbReference>
<dbReference type="GO" id="GO:0006508">
    <property type="term" value="P:proteolysis"/>
    <property type="evidence" value="ECO:0007669"/>
    <property type="project" value="UniProtKB-KW"/>
</dbReference>
<dbReference type="InterPro" id="IPR023346">
    <property type="entry name" value="Lysozyme-like_dom_sf"/>
</dbReference>
<evidence type="ECO:0000256" key="20">
    <source>
        <dbReference type="ARBA" id="ARBA00023136"/>
    </source>
</evidence>
<organism evidence="33 34">
    <name type="scientific">Thiogranum longum</name>
    <dbReference type="NCBI Taxonomy" id="1537524"/>
    <lineage>
        <taxon>Bacteria</taxon>
        <taxon>Pseudomonadati</taxon>
        <taxon>Pseudomonadota</taxon>
        <taxon>Gammaproteobacteria</taxon>
        <taxon>Chromatiales</taxon>
        <taxon>Ectothiorhodospiraceae</taxon>
        <taxon>Thiogranum</taxon>
    </lineage>
</organism>
<keyword evidence="14 29" id="KW-0812">Transmembrane</keyword>
<feature type="domain" description="Penicillin-binding protein transpeptidase" evidence="30">
    <location>
        <begin position="467"/>
        <end position="780"/>
    </location>
</feature>
<dbReference type="InterPro" id="IPR031376">
    <property type="entry name" value="PCB_OB"/>
</dbReference>
<evidence type="ECO:0000256" key="2">
    <source>
        <dbReference type="ARBA" id="ARBA00004249"/>
    </source>
</evidence>
<evidence type="ECO:0000256" key="22">
    <source>
        <dbReference type="ARBA" id="ARBA00023268"/>
    </source>
</evidence>
<evidence type="ECO:0000256" key="3">
    <source>
        <dbReference type="ARBA" id="ARBA00004752"/>
    </source>
</evidence>
<keyword evidence="9" id="KW-0997">Cell inner membrane</keyword>
<evidence type="ECO:0000256" key="8">
    <source>
        <dbReference type="ARBA" id="ARBA00022475"/>
    </source>
</evidence>
<evidence type="ECO:0000256" key="16">
    <source>
        <dbReference type="ARBA" id="ARBA00022960"/>
    </source>
</evidence>
<evidence type="ECO:0000256" key="26">
    <source>
        <dbReference type="ARBA" id="ARBA00049902"/>
    </source>
</evidence>
<dbReference type="Pfam" id="PF00912">
    <property type="entry name" value="Transgly"/>
    <property type="match status" value="1"/>
</dbReference>
<comment type="caution">
    <text evidence="33">The sequence shown here is derived from an EMBL/GenBank/DDBJ whole genome shotgun (WGS) entry which is preliminary data.</text>
</comment>
<keyword evidence="10" id="KW-0121">Carboxypeptidase</keyword>
<comment type="similarity">
    <text evidence="4">In the C-terminal section; belongs to the transpeptidase family.</text>
</comment>
<dbReference type="Proteomes" id="UP000295707">
    <property type="component" value="Unassembled WGS sequence"/>
</dbReference>
<dbReference type="Pfam" id="PF00905">
    <property type="entry name" value="Transpeptidase"/>
    <property type="match status" value="1"/>
</dbReference>
<comment type="function">
    <text evidence="1">Cell wall formation. Synthesis of cross-linked peptidoglycan from the lipid intermediates. The enzyme has a penicillin-insensitive transglycosylase N-terminal domain (formation of linear glycan strands) and a penicillin-sensitive transpeptidase C-terminal domain (cross-linking of the peptide subunits).</text>
</comment>
<evidence type="ECO:0000256" key="27">
    <source>
        <dbReference type="ARBA" id="ARBA00060592"/>
    </source>
</evidence>
<comment type="catalytic activity">
    <reaction evidence="24">
        <text>Preferential cleavage: (Ac)2-L-Lys-D-Ala-|-D-Ala. Also transpeptidation of peptidyl-alanyl moieties that are N-acyl substituents of D-alanine.</text>
        <dbReference type="EC" id="3.4.16.4"/>
    </reaction>
</comment>
<evidence type="ECO:0000256" key="28">
    <source>
        <dbReference type="SAM" id="MobiDB-lite"/>
    </source>
</evidence>
<evidence type="ECO:0000256" key="17">
    <source>
        <dbReference type="ARBA" id="ARBA00022968"/>
    </source>
</evidence>
<comment type="pathway">
    <text evidence="3">Cell wall biogenesis; peptidoglycan biosynthesis.</text>
</comment>
<dbReference type="PANTHER" id="PTHR32282:SF27">
    <property type="entry name" value="PENICILLIN-BINDING PROTEIN 1A"/>
    <property type="match status" value="1"/>
</dbReference>
<keyword evidence="23" id="KW-0961">Cell wall biogenesis/degradation</keyword>
<evidence type="ECO:0000259" key="30">
    <source>
        <dbReference type="Pfam" id="PF00905"/>
    </source>
</evidence>
<evidence type="ECO:0000256" key="4">
    <source>
        <dbReference type="ARBA" id="ARBA00007090"/>
    </source>
</evidence>
<evidence type="ECO:0000256" key="29">
    <source>
        <dbReference type="SAM" id="Phobius"/>
    </source>
</evidence>
<comment type="subcellular location">
    <subcellularLocation>
        <location evidence="2">Cell inner membrane</location>
        <topology evidence="2">Single-pass type II membrane protein</topology>
    </subcellularLocation>
</comment>
<dbReference type="NCBIfam" id="TIGR02074">
    <property type="entry name" value="PBP_1a_fam"/>
    <property type="match status" value="1"/>
</dbReference>
<feature type="domain" description="Penicillin-binding protein OB-like" evidence="32">
    <location>
        <begin position="356"/>
        <end position="464"/>
    </location>
</feature>
<keyword evidence="18" id="KW-0573">Peptidoglycan synthesis</keyword>
<dbReference type="PANTHER" id="PTHR32282">
    <property type="entry name" value="BINDING PROTEIN TRANSPEPTIDASE, PUTATIVE-RELATED"/>
    <property type="match status" value="1"/>
</dbReference>
<dbReference type="InterPro" id="IPR036950">
    <property type="entry name" value="PBP_transglycosylase"/>
</dbReference>
<proteinExistence type="inferred from homology"/>
<evidence type="ECO:0000256" key="9">
    <source>
        <dbReference type="ARBA" id="ARBA00022519"/>
    </source>
</evidence>
<protein>
    <recommendedName>
        <fullName evidence="7">Penicillin-binding protein 1A</fullName>
        <ecNumber evidence="25">2.4.99.28</ecNumber>
        <ecNumber evidence="6">3.4.16.4</ecNumber>
    </recommendedName>
</protein>
<comment type="similarity">
    <text evidence="5">In the N-terminal section; belongs to the glycosyltransferase 51 family.</text>
</comment>
<evidence type="ECO:0000256" key="24">
    <source>
        <dbReference type="ARBA" id="ARBA00034000"/>
    </source>
</evidence>
<reference evidence="33 34" key="1">
    <citation type="submission" date="2019-03" db="EMBL/GenBank/DDBJ databases">
        <title>Genomic Encyclopedia of Type Strains, Phase IV (KMG-IV): sequencing the most valuable type-strain genomes for metagenomic binning, comparative biology and taxonomic classification.</title>
        <authorList>
            <person name="Goeker M."/>
        </authorList>
    </citation>
    <scope>NUCLEOTIDE SEQUENCE [LARGE SCALE GENOMIC DNA]</scope>
    <source>
        <strain evidence="33 34">DSM 19610</strain>
    </source>
</reference>
<dbReference type="GO" id="GO:0008658">
    <property type="term" value="F:penicillin binding"/>
    <property type="evidence" value="ECO:0007669"/>
    <property type="project" value="InterPro"/>
</dbReference>
<dbReference type="GO" id="GO:0009002">
    <property type="term" value="F:serine-type D-Ala-D-Ala carboxypeptidase activity"/>
    <property type="evidence" value="ECO:0007669"/>
    <property type="project" value="UniProtKB-EC"/>
</dbReference>
<evidence type="ECO:0000256" key="1">
    <source>
        <dbReference type="ARBA" id="ARBA00002624"/>
    </source>
</evidence>
<evidence type="ECO:0000313" key="33">
    <source>
        <dbReference type="EMBL" id="TCK17019.1"/>
    </source>
</evidence>
<dbReference type="GO" id="GO:0071555">
    <property type="term" value="P:cell wall organization"/>
    <property type="evidence" value="ECO:0007669"/>
    <property type="project" value="UniProtKB-KW"/>
</dbReference>
<evidence type="ECO:0000256" key="14">
    <source>
        <dbReference type="ARBA" id="ARBA00022692"/>
    </source>
</evidence>
<dbReference type="GO" id="GO:0009252">
    <property type="term" value="P:peptidoglycan biosynthetic process"/>
    <property type="evidence" value="ECO:0007669"/>
    <property type="project" value="UniProtKB-UniPathway"/>
</dbReference>
<evidence type="ECO:0000256" key="18">
    <source>
        <dbReference type="ARBA" id="ARBA00022984"/>
    </source>
</evidence>
<keyword evidence="20 29" id="KW-0472">Membrane</keyword>
<dbReference type="EC" id="2.4.99.28" evidence="25"/>
<dbReference type="AlphaFoldDB" id="A0A4R1HCS0"/>
<evidence type="ECO:0000256" key="13">
    <source>
        <dbReference type="ARBA" id="ARBA00022679"/>
    </source>
</evidence>
<dbReference type="SUPFAM" id="SSF53955">
    <property type="entry name" value="Lysozyme-like"/>
    <property type="match status" value="1"/>
</dbReference>
<evidence type="ECO:0000259" key="31">
    <source>
        <dbReference type="Pfam" id="PF00912"/>
    </source>
</evidence>
<keyword evidence="15" id="KW-0378">Hydrolase</keyword>
<dbReference type="Gene3D" id="1.10.3810.10">
    <property type="entry name" value="Biosynthetic peptidoglycan transglycosylase-like"/>
    <property type="match status" value="1"/>
</dbReference>
<dbReference type="Pfam" id="PF17092">
    <property type="entry name" value="PCB_OB"/>
    <property type="match status" value="1"/>
</dbReference>
<keyword evidence="16" id="KW-0133">Cell shape</keyword>
<dbReference type="InterPro" id="IPR001264">
    <property type="entry name" value="Glyco_trans_51"/>
</dbReference>
<evidence type="ECO:0000256" key="5">
    <source>
        <dbReference type="ARBA" id="ARBA00007739"/>
    </source>
</evidence>
<feature type="domain" description="Glycosyl transferase family 51" evidence="31">
    <location>
        <begin position="95"/>
        <end position="269"/>
    </location>
</feature>
<accession>A0A4R1HCS0</accession>
<evidence type="ECO:0000256" key="6">
    <source>
        <dbReference type="ARBA" id="ARBA00012448"/>
    </source>
</evidence>
<evidence type="ECO:0000256" key="23">
    <source>
        <dbReference type="ARBA" id="ARBA00023316"/>
    </source>
</evidence>
<evidence type="ECO:0000256" key="21">
    <source>
        <dbReference type="ARBA" id="ARBA00023251"/>
    </source>
</evidence>
<keyword evidence="13" id="KW-0808">Transferase</keyword>
<keyword evidence="19 29" id="KW-1133">Transmembrane helix</keyword>
<dbReference type="GO" id="GO:0030288">
    <property type="term" value="C:outer membrane-bounded periplasmic space"/>
    <property type="evidence" value="ECO:0007669"/>
    <property type="project" value="TreeGrafter"/>
</dbReference>
<gene>
    <name evidence="33" type="ORF">DFR30_0239</name>
</gene>
<evidence type="ECO:0000256" key="7">
    <source>
        <dbReference type="ARBA" id="ARBA00018638"/>
    </source>
</evidence>